<keyword evidence="1" id="KW-0812">Transmembrane</keyword>
<sequence length="44" mass="5472">MREKKFHFQQYFLILIFLLIIVSFLTYLYSSKIIDESKIILKRM</sequence>
<evidence type="ECO:0000313" key="3">
    <source>
        <dbReference type="Proteomes" id="UP000019148"/>
    </source>
</evidence>
<feature type="transmembrane region" description="Helical" evidence="1">
    <location>
        <begin position="12"/>
        <end position="30"/>
    </location>
</feature>
<dbReference type="PATRIC" id="fig|1432657.3.peg.54"/>
<evidence type="ECO:0000256" key="1">
    <source>
        <dbReference type="SAM" id="Phobius"/>
    </source>
</evidence>
<gene>
    <name evidence="2" type="ORF">BDCR2A_00059</name>
</gene>
<dbReference type="AlphaFoldDB" id="W6TYA7"/>
<keyword evidence="1" id="KW-0472">Membrane</keyword>
<dbReference type="EMBL" id="AZIT01000001">
    <property type="protein sequence ID" value="ETZ18086.1"/>
    <property type="molecule type" value="Genomic_DNA"/>
</dbReference>
<evidence type="ECO:0000313" key="2">
    <source>
        <dbReference type="EMBL" id="ETZ18086.1"/>
    </source>
</evidence>
<proteinExistence type="predicted"/>
<comment type="caution">
    <text evidence="2">The sequence shown here is derived from an EMBL/GenBank/DDBJ whole genome shotgun (WGS) entry which is preliminary data.</text>
</comment>
<reference evidence="2 3" key="1">
    <citation type="submission" date="2013-12" db="EMBL/GenBank/DDBJ databases">
        <title>Comparative genomics of relapsing fever spirochetes.</title>
        <authorList>
            <person name="Schwan T.G."/>
            <person name="Raffel S.J."/>
            <person name="Porcella S.F."/>
        </authorList>
    </citation>
    <scope>NUCLEOTIDE SEQUENCE [LARGE SCALE GENOMIC DNA]</scope>
    <source>
        <strain evidence="2 3">CR2A</strain>
    </source>
</reference>
<dbReference type="Proteomes" id="UP000019148">
    <property type="component" value="Unassembled WGS sequence"/>
</dbReference>
<organism evidence="2 3">
    <name type="scientific">Borrelia duttonii CR2A</name>
    <dbReference type="NCBI Taxonomy" id="1432657"/>
    <lineage>
        <taxon>Bacteria</taxon>
        <taxon>Pseudomonadati</taxon>
        <taxon>Spirochaetota</taxon>
        <taxon>Spirochaetia</taxon>
        <taxon>Spirochaetales</taxon>
        <taxon>Borreliaceae</taxon>
        <taxon>Borrelia</taxon>
    </lineage>
</organism>
<name>W6TYA7_9SPIR</name>
<protein>
    <submittedName>
        <fullName evidence="2">Uncharacterized protein</fullName>
    </submittedName>
</protein>
<accession>W6TYA7</accession>
<keyword evidence="1" id="KW-1133">Transmembrane helix</keyword>